<dbReference type="SUPFAM" id="SSF52540">
    <property type="entry name" value="P-loop containing nucleoside triphosphate hydrolases"/>
    <property type="match status" value="2"/>
</dbReference>
<dbReference type="VEuPathDB" id="FungiDB:SJAG_04277"/>
<gene>
    <name evidence="13" type="primary">pdr1</name>
    <name evidence="12" type="ORF">SJAG_04277</name>
</gene>
<dbReference type="EMBL" id="KE651167">
    <property type="protein sequence ID" value="EEB09101.1"/>
    <property type="molecule type" value="Genomic_DNA"/>
</dbReference>
<dbReference type="Pfam" id="PF19055">
    <property type="entry name" value="ABC2_membrane_7"/>
    <property type="match status" value="1"/>
</dbReference>
<dbReference type="SMART" id="SM00382">
    <property type="entry name" value="AAA"/>
    <property type="match status" value="2"/>
</dbReference>
<dbReference type="InterPro" id="IPR013525">
    <property type="entry name" value="ABC2_TM"/>
</dbReference>
<dbReference type="InterPro" id="IPR029481">
    <property type="entry name" value="ABC_trans_N"/>
</dbReference>
<name>B6K6E7_SCHJY</name>
<feature type="transmembrane region" description="Helical" evidence="10">
    <location>
        <begin position="1271"/>
        <end position="1301"/>
    </location>
</feature>
<dbReference type="Pfam" id="PF06422">
    <property type="entry name" value="PDR_CDR"/>
    <property type="match status" value="1"/>
</dbReference>
<accession>B6K6E7</accession>
<keyword evidence="3" id="KW-0813">Transport</keyword>
<evidence type="ECO:0000256" key="4">
    <source>
        <dbReference type="ARBA" id="ARBA00022692"/>
    </source>
</evidence>
<dbReference type="GO" id="GO:0005524">
    <property type="term" value="F:ATP binding"/>
    <property type="evidence" value="ECO:0007669"/>
    <property type="project" value="UniProtKB-KW"/>
</dbReference>
<evidence type="ECO:0000313" key="14">
    <source>
        <dbReference type="Proteomes" id="UP000001744"/>
    </source>
</evidence>
<feature type="transmembrane region" description="Helical" evidence="10">
    <location>
        <begin position="522"/>
        <end position="545"/>
    </location>
</feature>
<protein>
    <submittedName>
        <fullName evidence="12">Brefeldin A resistance protein</fullName>
    </submittedName>
</protein>
<dbReference type="GeneID" id="7052539"/>
<feature type="transmembrane region" description="Helical" evidence="10">
    <location>
        <begin position="770"/>
        <end position="791"/>
    </location>
</feature>
<dbReference type="InterPro" id="IPR010929">
    <property type="entry name" value="PDR_CDR_ABC"/>
</dbReference>
<evidence type="ECO:0000256" key="10">
    <source>
        <dbReference type="SAM" id="Phobius"/>
    </source>
</evidence>
<evidence type="ECO:0000256" key="8">
    <source>
        <dbReference type="ARBA" id="ARBA00023136"/>
    </source>
</evidence>
<evidence type="ECO:0000313" key="12">
    <source>
        <dbReference type="EMBL" id="EEB09101.1"/>
    </source>
</evidence>
<dbReference type="Proteomes" id="UP000001744">
    <property type="component" value="Unassembled WGS sequence"/>
</dbReference>
<keyword evidence="4 10" id="KW-0812">Transmembrane</keyword>
<dbReference type="PROSITE" id="PS00211">
    <property type="entry name" value="ABC_TRANSPORTER_1"/>
    <property type="match status" value="1"/>
</dbReference>
<feature type="transmembrane region" description="Helical" evidence="10">
    <location>
        <begin position="631"/>
        <end position="652"/>
    </location>
</feature>
<keyword evidence="5" id="KW-0547">Nucleotide-binding</keyword>
<dbReference type="GO" id="GO:0005886">
    <property type="term" value="C:plasma membrane"/>
    <property type="evidence" value="ECO:0007669"/>
    <property type="project" value="EnsemblFungi"/>
</dbReference>
<reference evidence="12 14" key="1">
    <citation type="journal article" date="2011" name="Science">
        <title>Comparative functional genomics of the fission yeasts.</title>
        <authorList>
            <person name="Rhind N."/>
            <person name="Chen Z."/>
            <person name="Yassour M."/>
            <person name="Thompson D.A."/>
            <person name="Haas B.J."/>
            <person name="Habib N."/>
            <person name="Wapinski I."/>
            <person name="Roy S."/>
            <person name="Lin M.F."/>
            <person name="Heiman D.I."/>
            <person name="Young S.K."/>
            <person name="Furuya K."/>
            <person name="Guo Y."/>
            <person name="Pidoux A."/>
            <person name="Chen H.M."/>
            <person name="Robbertse B."/>
            <person name="Goldberg J.M."/>
            <person name="Aoki K."/>
            <person name="Bayne E.H."/>
            <person name="Berlin A.M."/>
            <person name="Desjardins C.A."/>
            <person name="Dobbs E."/>
            <person name="Dukaj L."/>
            <person name="Fan L."/>
            <person name="FitzGerald M.G."/>
            <person name="French C."/>
            <person name="Gujja S."/>
            <person name="Hansen K."/>
            <person name="Keifenheim D."/>
            <person name="Levin J.Z."/>
            <person name="Mosher R.A."/>
            <person name="Mueller C.A."/>
            <person name="Pfiffner J."/>
            <person name="Priest M."/>
            <person name="Russ C."/>
            <person name="Smialowska A."/>
            <person name="Swoboda P."/>
            <person name="Sykes S.M."/>
            <person name="Vaughn M."/>
            <person name="Vengrova S."/>
            <person name="Yoder R."/>
            <person name="Zeng Q."/>
            <person name="Allshire R."/>
            <person name="Baulcombe D."/>
            <person name="Birren B.W."/>
            <person name="Brown W."/>
            <person name="Ekwall K."/>
            <person name="Kellis M."/>
            <person name="Leatherwood J."/>
            <person name="Levin H."/>
            <person name="Margalit H."/>
            <person name="Martienssen R."/>
            <person name="Nieduszynski C.A."/>
            <person name="Spatafora J.W."/>
            <person name="Friedman N."/>
            <person name="Dalgaard J.Z."/>
            <person name="Baumann P."/>
            <person name="Niki H."/>
            <person name="Regev A."/>
            <person name="Nusbaum C."/>
        </authorList>
    </citation>
    <scope>NUCLEOTIDE SEQUENCE [LARGE SCALE GENOMIC DNA]</scope>
    <source>
        <strain evidence="14">yFS275 / FY16936</strain>
    </source>
</reference>
<dbReference type="Gene3D" id="3.40.50.300">
    <property type="entry name" value="P-loop containing nucleotide triphosphate hydrolases"/>
    <property type="match status" value="2"/>
</dbReference>
<feature type="transmembrane region" description="Helical" evidence="10">
    <location>
        <begin position="1233"/>
        <end position="1251"/>
    </location>
</feature>
<evidence type="ECO:0000256" key="9">
    <source>
        <dbReference type="SAM" id="MobiDB-lite"/>
    </source>
</evidence>
<evidence type="ECO:0000256" key="7">
    <source>
        <dbReference type="ARBA" id="ARBA00022989"/>
    </source>
</evidence>
<dbReference type="InterPro" id="IPR003593">
    <property type="entry name" value="AAA+_ATPase"/>
</dbReference>
<evidence type="ECO:0000256" key="2">
    <source>
        <dbReference type="ARBA" id="ARBA00006012"/>
    </source>
</evidence>
<evidence type="ECO:0000313" key="13">
    <source>
        <dbReference type="JaponicusDB" id="SJAG_04277"/>
    </source>
</evidence>
<dbReference type="InterPro" id="IPR003439">
    <property type="entry name" value="ABC_transporter-like_ATP-bd"/>
</dbReference>
<comment type="similarity">
    <text evidence="2">Belongs to the ABC transporter superfamily. ABCG family. PDR (TC 3.A.1.205) subfamily.</text>
</comment>
<dbReference type="OrthoDB" id="245989at2759"/>
<dbReference type="STRING" id="402676.B6K6E7"/>
<keyword evidence="8 10" id="KW-0472">Membrane</keyword>
<dbReference type="GO" id="GO:0016887">
    <property type="term" value="F:ATP hydrolysis activity"/>
    <property type="evidence" value="ECO:0007669"/>
    <property type="project" value="InterPro"/>
</dbReference>
<sequence>MSSNVADTVPPTSASSSRSPSPNSDVNCFVDTNSEGERDEAFENDSNTIVNQTASNALAGKSVHTDSEMNNEAVDASNDAVNSDPFALDETFDLQRWLQAYAEVEKAHGILPRRSGVRIRDLNVFGAGSGFEFNNSFLDMLMLPIIKFRERQVHQKNILSNINCMANAGEVVLILGRPGAGCSTFLRSVKGDMIHYKDYSYDISFDGLDQDTMKKYFASDVVYSGENDVHFPTLTTKQTFDFSGLMRTPRNRPCNLTRDQYAAKLRDLLARTLGLSHTYKTKVGNDFIRGVSGGERKRVSIGESLSSRASVVCWDNSTRGLDASTALEFVEALRALSAVLKVTSFVTVYQASENMYRLFDRVGVLYNGRMIYYGPRSEARQYFIDMGFECHERETTPDFLTAVTDPNARKPRKGFEDRVPRNAEEFEQAWVNSPLYQSLLSEMAEYDQRWDESTPSTAVASSSDTDSLTNVSAKEKHELYRESFIAEKMKREKKDSPYLITFPMQLRYCFRRSWQRTINDPAFIGSMAFAYLFQGLIIGSVFWQIPENTTGLFSRGSILFFAVLFSALQTMSEIANFFAQRPILSKHKTSALYHPAADVLSSLIVDIPFRLINITILCILLYFMGHLKMNAGAFFIFYLFIFMASLCMAAFFRALASVSPNVEFASAVGGMGVLVISIYTGFTIPSIYVGWWFRWLSYLNPAQFAFESVLSNELRHRNVPCAQMIPYGGQYDSLPDTYKVCPVTTGLPGTNVINGEEFLTASYNYTPNHIWRNFGIIIGFWFFFLFINLVATEYLNYSNERGEFLVFRRGHAPKAVTDAVKGSEKPLDLETGLPPDQADVVKAERQTDTNDEKYNSIAKSEDIFCWRHLNYDITIKGEKRRLLNDVQGFVVPGKLTALMGESGAGKTTLLNVLAQRVDIGVVTGDQKVNGYPLPATFQRSTGYVQQQDVHIAECTVREALRFSAALRQPKSVPMKEKYEYVESVIEMLEMQDYADAIIGLPGSGLNVEQRKRATIGVELAAKPVLLLFLDEPTSGLDSQSAWSIVCFLRKLADAGQAILCTIHQPSSMLFSQFERLLLLQRGGKTVYFGDIGENSETLINYFQSHGGRKCDPTENPAEYILEVIGAGATAKVDRDWSEVWNNSDEVQKVSEEVNHYLEPIPGRDPGNVSKEERSKFAMPLWTQLRFVLIRTFQSYWRAPSLLLSKLVLNVFAGLFQGFTFYKQGLGVQNVQNKLFAVFMATVIATAFINGLQPKFMALRDVFEVREKPSNIYSWIAFVIAAIIVEIPFNLVFGSIFFLCWFYTVGFERHLPHSSDRTGYAWLMYMLFQLYFSTFGQAIASACPNPQTASVINGMLFSFVITFNGVLQPPAQLVKFWHWMHRLTPFTYIIEGILGDLIHDVPVVCSEKEINLINPPQGQTCQEYLGPFLQSAYGYITNPNATSSCEYCRYSYADQMIAGFDMKFAHRWRNFGITFGYVAFNALAMILLFYLFRVLKFKSTWLGKKLKGVA</sequence>
<dbReference type="CDD" id="cd03232">
    <property type="entry name" value="ABCG_PDR_domain2"/>
    <property type="match status" value="1"/>
</dbReference>
<feature type="transmembrane region" description="Helical" evidence="10">
    <location>
        <begin position="664"/>
        <end position="691"/>
    </location>
</feature>
<dbReference type="PANTHER" id="PTHR19241">
    <property type="entry name" value="ATP-BINDING CASSETTE TRANSPORTER"/>
    <property type="match status" value="1"/>
</dbReference>
<feature type="transmembrane region" description="Helical" evidence="10">
    <location>
        <begin position="599"/>
        <end position="625"/>
    </location>
</feature>
<dbReference type="PROSITE" id="PS50893">
    <property type="entry name" value="ABC_TRANSPORTER_2"/>
    <property type="match status" value="2"/>
</dbReference>
<dbReference type="InterPro" id="IPR017871">
    <property type="entry name" value="ABC_transporter-like_CS"/>
</dbReference>
<comment type="subcellular location">
    <subcellularLocation>
        <location evidence="1">Membrane</location>
        <topology evidence="1">Multi-pass membrane protein</topology>
    </subcellularLocation>
</comment>
<dbReference type="JaponicusDB" id="SJAG_04277">
    <property type="gene designation" value="pdr1"/>
</dbReference>
<dbReference type="InterPro" id="IPR034001">
    <property type="entry name" value="ABCG_PDR_1"/>
</dbReference>
<keyword evidence="6" id="KW-0067">ATP-binding</keyword>
<dbReference type="InterPro" id="IPR043926">
    <property type="entry name" value="ABCG_dom"/>
</dbReference>
<dbReference type="FunFam" id="3.40.50.300:FF:000054">
    <property type="entry name" value="ABC multidrug transporter atrF"/>
    <property type="match status" value="1"/>
</dbReference>
<evidence type="ECO:0000259" key="11">
    <source>
        <dbReference type="PROSITE" id="PS50893"/>
    </source>
</evidence>
<keyword evidence="7 10" id="KW-1133">Transmembrane helix</keyword>
<dbReference type="InterPro" id="IPR027417">
    <property type="entry name" value="P-loop_NTPase"/>
</dbReference>
<feature type="compositionally biased region" description="Low complexity" evidence="9">
    <location>
        <begin position="10"/>
        <end position="24"/>
    </location>
</feature>
<dbReference type="Pfam" id="PF14510">
    <property type="entry name" value="ABC_trans_N"/>
    <property type="match status" value="1"/>
</dbReference>
<dbReference type="eggNOG" id="KOG0061">
    <property type="taxonomic scope" value="Eukaryota"/>
</dbReference>
<organism evidence="12 14">
    <name type="scientific">Schizosaccharomyces japonicus (strain yFS275 / FY16936)</name>
    <name type="common">Fission yeast</name>
    <dbReference type="NCBI Taxonomy" id="402676"/>
    <lineage>
        <taxon>Eukaryota</taxon>
        <taxon>Fungi</taxon>
        <taxon>Dikarya</taxon>
        <taxon>Ascomycota</taxon>
        <taxon>Taphrinomycotina</taxon>
        <taxon>Schizosaccharomycetes</taxon>
        <taxon>Schizosaccharomycetales</taxon>
        <taxon>Schizosaccharomycetaceae</taxon>
        <taxon>Schizosaccharomyces</taxon>
    </lineage>
</organism>
<proteinExistence type="inferred from homology"/>
<keyword evidence="14" id="KW-1185">Reference proteome</keyword>
<feature type="transmembrane region" description="Helical" evidence="10">
    <location>
        <begin position="557"/>
        <end position="578"/>
    </location>
</feature>
<feature type="transmembrane region" description="Helical" evidence="10">
    <location>
        <begin position="1347"/>
        <end position="1366"/>
    </location>
</feature>
<feature type="transmembrane region" description="Helical" evidence="10">
    <location>
        <begin position="1321"/>
        <end position="1341"/>
    </location>
</feature>
<dbReference type="Pfam" id="PF00005">
    <property type="entry name" value="ABC_tran"/>
    <property type="match status" value="2"/>
</dbReference>
<evidence type="ECO:0000256" key="3">
    <source>
        <dbReference type="ARBA" id="ARBA00022448"/>
    </source>
</evidence>
<evidence type="ECO:0000256" key="6">
    <source>
        <dbReference type="ARBA" id="ARBA00022840"/>
    </source>
</evidence>
<dbReference type="RefSeq" id="XP_002175394.1">
    <property type="nucleotide sequence ID" value="XM_002175358.2"/>
</dbReference>
<evidence type="ECO:0000256" key="1">
    <source>
        <dbReference type="ARBA" id="ARBA00004141"/>
    </source>
</evidence>
<dbReference type="Pfam" id="PF01061">
    <property type="entry name" value="ABC2_membrane"/>
    <property type="match status" value="2"/>
</dbReference>
<dbReference type="CDD" id="cd03233">
    <property type="entry name" value="ABCG_PDR_domain1"/>
    <property type="match status" value="1"/>
</dbReference>
<dbReference type="InterPro" id="IPR034003">
    <property type="entry name" value="ABCG_PDR_2"/>
</dbReference>
<feature type="transmembrane region" description="Helical" evidence="10">
    <location>
        <begin position="1470"/>
        <end position="1491"/>
    </location>
</feature>
<dbReference type="eggNOG" id="KOG0065">
    <property type="taxonomic scope" value="Eukaryota"/>
</dbReference>
<dbReference type="OMA" id="AHWRDPT"/>
<feature type="domain" description="ABC transporter" evidence="11">
    <location>
        <begin position="141"/>
        <end position="392"/>
    </location>
</feature>
<dbReference type="GO" id="GO:0140359">
    <property type="term" value="F:ABC-type transporter activity"/>
    <property type="evidence" value="ECO:0007669"/>
    <property type="project" value="InterPro"/>
</dbReference>
<evidence type="ECO:0000256" key="5">
    <source>
        <dbReference type="ARBA" id="ARBA00022741"/>
    </source>
</evidence>
<dbReference type="HOGENOM" id="CLU_000604_35_0_1"/>
<feature type="region of interest" description="Disordered" evidence="9">
    <location>
        <begin position="1"/>
        <end position="34"/>
    </location>
</feature>
<feature type="domain" description="ABC transporter" evidence="11">
    <location>
        <begin position="858"/>
        <end position="1107"/>
    </location>
</feature>